<dbReference type="EMBL" id="MSTQ01000004">
    <property type="protein sequence ID" value="OLU04371.1"/>
    <property type="molecule type" value="Genomic_DNA"/>
</dbReference>
<evidence type="ECO:0000313" key="5">
    <source>
        <dbReference type="EMBL" id="SDO35272.1"/>
    </source>
</evidence>
<dbReference type="SUPFAM" id="SSF53720">
    <property type="entry name" value="ALDH-like"/>
    <property type="match status" value="1"/>
</dbReference>
<proteinExistence type="inferred from homology"/>
<dbReference type="EMBL" id="LT629709">
    <property type="protein sequence ID" value="SDO35272.1"/>
    <property type="molecule type" value="Genomic_DNA"/>
</dbReference>
<keyword evidence="2" id="KW-0520">NAD</keyword>
<protein>
    <submittedName>
        <fullName evidence="5">Aldehyde dehydrogenase family protein</fullName>
    </submittedName>
</protein>
<evidence type="ECO:0000256" key="1">
    <source>
        <dbReference type="ARBA" id="ARBA00009986"/>
    </source>
</evidence>
<dbReference type="InterPro" id="IPR016161">
    <property type="entry name" value="Ald_DH/histidinol_DH"/>
</dbReference>
<keyword evidence="6" id="KW-1185">Reference proteome</keyword>
<dbReference type="Proteomes" id="UP000198549">
    <property type="component" value="Chromosome I"/>
</dbReference>
<reference evidence="6" key="2">
    <citation type="submission" date="2017-01" db="EMBL/GenBank/DDBJ databases">
        <authorList>
            <person name="Poblete-Castro I."/>
        </authorList>
    </citation>
    <scope>NUCLEOTIDE SEQUENCE [LARGE SCALE GENOMIC DNA]</scope>
    <source>
        <strain evidence="6">DSM 18361 / CCUG 53116 / MT1</strain>
    </source>
</reference>
<evidence type="ECO:0000256" key="2">
    <source>
        <dbReference type="ARBA" id="ARBA00023027"/>
    </source>
</evidence>
<dbReference type="Gene3D" id="3.40.309.10">
    <property type="entry name" value="Aldehyde Dehydrogenase, Chain A, domain 2"/>
    <property type="match status" value="1"/>
</dbReference>
<dbReference type="InterPro" id="IPR016163">
    <property type="entry name" value="Ald_DH_C"/>
</dbReference>
<dbReference type="AlphaFoldDB" id="A0A1H0IVA0"/>
<dbReference type="PANTHER" id="PTHR43720:SF2">
    <property type="entry name" value="2-AMINOMUCONIC SEMIALDEHYDE DEHYDROGENASE"/>
    <property type="match status" value="1"/>
</dbReference>
<dbReference type="InterPro" id="IPR015590">
    <property type="entry name" value="Aldehyde_DH_dom"/>
</dbReference>
<gene>
    <name evidence="4" type="ORF">BVK86_09060</name>
    <name evidence="5" type="ORF">SAMN04490202_0651</name>
</gene>
<comment type="similarity">
    <text evidence="1">Belongs to the aldehyde dehydrogenase family.</text>
</comment>
<evidence type="ECO:0000259" key="3">
    <source>
        <dbReference type="Pfam" id="PF00171"/>
    </source>
</evidence>
<reference evidence="5 7" key="1">
    <citation type="submission" date="2016-10" db="EMBL/GenBank/DDBJ databases">
        <authorList>
            <person name="de Groot N.N."/>
        </authorList>
    </citation>
    <scope>NUCLEOTIDE SEQUENCE [LARGE SCALE GENOMIC DNA]</scope>
    <source>
        <strain evidence="5 7">BS3776</strain>
    </source>
</reference>
<name>A0A1H0IVA0_PSERE</name>
<sequence>MIDGMMRALFLNSEQVCLCSKRVYVERLLFERFCTAIAERIKTMNVDWPHEAATQMGPLISSKHRDKVLSLFELARGEGSIFIAGGGVLSFGDARDSGAWVEPKSARSSGDDARCD</sequence>
<dbReference type="GO" id="GO:0016620">
    <property type="term" value="F:oxidoreductase activity, acting on the aldehyde or oxo group of donors, NAD or NADP as acceptor"/>
    <property type="evidence" value="ECO:0007669"/>
    <property type="project" value="InterPro"/>
</dbReference>
<reference evidence="4" key="3">
    <citation type="submission" date="2017-01" db="EMBL/GenBank/DDBJ databases">
        <authorList>
            <person name="Mah S.A."/>
            <person name="Swanson W.J."/>
            <person name="Moy G.W."/>
            <person name="Vacquier V.D."/>
        </authorList>
    </citation>
    <scope>NUCLEOTIDE SEQUENCE [LARGE SCALE GENOMIC DNA]</scope>
    <source>
        <strain evidence="4">MT1</strain>
    </source>
</reference>
<feature type="domain" description="Aldehyde dehydrogenase" evidence="3">
    <location>
        <begin position="2"/>
        <end position="103"/>
    </location>
</feature>
<evidence type="ECO:0000313" key="4">
    <source>
        <dbReference type="EMBL" id="OLU04371.1"/>
    </source>
</evidence>
<dbReference type="Proteomes" id="UP000186756">
    <property type="component" value="Unassembled WGS sequence"/>
</dbReference>
<dbReference type="PANTHER" id="PTHR43720">
    <property type="entry name" value="2-AMINOMUCONIC SEMIALDEHYDE DEHYDROGENASE"/>
    <property type="match status" value="1"/>
</dbReference>
<accession>A0A1H0IVA0</accession>
<dbReference type="Pfam" id="PF00171">
    <property type="entry name" value="Aldedh"/>
    <property type="match status" value="1"/>
</dbReference>
<evidence type="ECO:0000313" key="6">
    <source>
        <dbReference type="Proteomes" id="UP000186756"/>
    </source>
</evidence>
<organism evidence="5 7">
    <name type="scientific">Pseudomonas reinekei</name>
    <dbReference type="NCBI Taxonomy" id="395598"/>
    <lineage>
        <taxon>Bacteria</taxon>
        <taxon>Pseudomonadati</taxon>
        <taxon>Pseudomonadota</taxon>
        <taxon>Gammaproteobacteria</taxon>
        <taxon>Pseudomonadales</taxon>
        <taxon>Pseudomonadaceae</taxon>
        <taxon>Pseudomonas</taxon>
    </lineage>
</organism>
<evidence type="ECO:0000313" key="7">
    <source>
        <dbReference type="Proteomes" id="UP000198549"/>
    </source>
</evidence>